<dbReference type="Pfam" id="PF01380">
    <property type="entry name" value="SIS"/>
    <property type="match status" value="1"/>
</dbReference>
<evidence type="ECO:0000259" key="1">
    <source>
        <dbReference type="PROSITE" id="PS51464"/>
    </source>
</evidence>
<comment type="caution">
    <text evidence="2">The sequence shown here is derived from an EMBL/GenBank/DDBJ whole genome shotgun (WGS) entry which is preliminary data.</text>
</comment>
<evidence type="ECO:0000313" key="2">
    <source>
        <dbReference type="EMBL" id="MPV36271.1"/>
    </source>
</evidence>
<gene>
    <name evidence="2" type="ORF">GB881_04270</name>
</gene>
<dbReference type="SUPFAM" id="SSF53697">
    <property type="entry name" value="SIS domain"/>
    <property type="match status" value="1"/>
</dbReference>
<dbReference type="Proteomes" id="UP000437709">
    <property type="component" value="Unassembled WGS sequence"/>
</dbReference>
<protein>
    <submittedName>
        <fullName evidence="2">SIS domain-containing protein</fullName>
    </submittedName>
</protein>
<sequence>MTQHLQADVLSRLAVPEVTQLGGRRAAFLGCGDSLAAARPAEQLGHRVLSAGDVAWGGGAPKGVDVVVPLSWSGKTGATIRAAQVAKDAGLPVIAVTTNPASPLADLADEVVTVPAFDLTEEIPAVGYAVHSAAVAALVGEYIDLAQVAADWSLAHEEVGRLADASGPQPHGITVATMADAHGAGEFWMLKLIEATGLAVRTTGVEETGHVDYFLGPQQHLTLVLAGEADSPRATALGDALATNGQHVVQLRLADLTRLTGWSRQVLGGVVGADYSASLASGWGRPFFRGGQVDMSARHIQVPVA</sequence>
<proteinExistence type="predicted"/>
<keyword evidence="3" id="KW-1185">Reference proteome</keyword>
<accession>A0A6N7EFU9</accession>
<dbReference type="OrthoDB" id="5139115at2"/>
<dbReference type="RefSeq" id="WP_152196059.1">
    <property type="nucleotide sequence ID" value="NZ_VUKD01000004.1"/>
</dbReference>
<dbReference type="Gene3D" id="3.40.50.10490">
    <property type="entry name" value="Glucose-6-phosphate isomerase like protein, domain 1"/>
    <property type="match status" value="1"/>
</dbReference>
<dbReference type="InterPro" id="IPR001347">
    <property type="entry name" value="SIS_dom"/>
</dbReference>
<feature type="domain" description="SIS" evidence="1">
    <location>
        <begin position="14"/>
        <end position="144"/>
    </location>
</feature>
<name>A0A6N7EFU9_9MICO</name>
<organism evidence="2 3">
    <name type="scientific">Georgenia subflava</name>
    <dbReference type="NCBI Taxonomy" id="1622177"/>
    <lineage>
        <taxon>Bacteria</taxon>
        <taxon>Bacillati</taxon>
        <taxon>Actinomycetota</taxon>
        <taxon>Actinomycetes</taxon>
        <taxon>Micrococcales</taxon>
        <taxon>Bogoriellaceae</taxon>
        <taxon>Georgenia</taxon>
    </lineage>
</organism>
<dbReference type="PROSITE" id="PS51464">
    <property type="entry name" value="SIS"/>
    <property type="match status" value="1"/>
</dbReference>
<dbReference type="AlphaFoldDB" id="A0A6N7EFU9"/>
<dbReference type="GO" id="GO:0097367">
    <property type="term" value="F:carbohydrate derivative binding"/>
    <property type="evidence" value="ECO:0007669"/>
    <property type="project" value="InterPro"/>
</dbReference>
<reference evidence="2 3" key="1">
    <citation type="submission" date="2019-10" db="EMBL/GenBank/DDBJ databases">
        <title>Georgenia wutianyii sp. nov. and Georgenia yuyongxinii sp. nov. isolated from plateau pika (Ochotona curzoniae) in the Qinghai-Tibet plateau of China.</title>
        <authorList>
            <person name="Tian Z."/>
        </authorList>
    </citation>
    <scope>NUCLEOTIDE SEQUENCE [LARGE SCALE GENOMIC DNA]</scope>
    <source>
        <strain evidence="2 3">JCM 19765</strain>
    </source>
</reference>
<evidence type="ECO:0000313" key="3">
    <source>
        <dbReference type="Proteomes" id="UP000437709"/>
    </source>
</evidence>
<dbReference type="EMBL" id="WHPC01000009">
    <property type="protein sequence ID" value="MPV36271.1"/>
    <property type="molecule type" value="Genomic_DNA"/>
</dbReference>
<dbReference type="GO" id="GO:1901135">
    <property type="term" value="P:carbohydrate derivative metabolic process"/>
    <property type="evidence" value="ECO:0007669"/>
    <property type="project" value="InterPro"/>
</dbReference>
<dbReference type="InterPro" id="IPR046348">
    <property type="entry name" value="SIS_dom_sf"/>
</dbReference>